<evidence type="ECO:0000256" key="3">
    <source>
        <dbReference type="RuleBase" id="RU000363"/>
    </source>
</evidence>
<dbReference type="Gene3D" id="3.40.50.720">
    <property type="entry name" value="NAD(P)-binding Rossmann-like Domain"/>
    <property type="match status" value="1"/>
</dbReference>
<dbReference type="InterPro" id="IPR036291">
    <property type="entry name" value="NAD(P)-bd_dom_sf"/>
</dbReference>
<evidence type="ECO:0000256" key="1">
    <source>
        <dbReference type="ARBA" id="ARBA00006484"/>
    </source>
</evidence>
<accession>A0A2G5BFH7</accession>
<proteinExistence type="inferred from homology"/>
<evidence type="ECO:0000313" key="5">
    <source>
        <dbReference type="Proteomes" id="UP000242474"/>
    </source>
</evidence>
<sequence>MALSFWKNTLEKSNNFDWSQQKVVLTGGAHGVGLGLLRKISAMGGHIAVLDIAEIPEPIPPNTIYYKCDMSDLQQLSITMEKVQNDMGVATILINNAGTLCPKLVGDQNSSDITCVANVNFVAPMQLTRILLPGMLASSHAHIVFISSVLAYIGVPQLATYTASKSGLTIFYESLKLELRHRLKANHIKTTILFPSKIQTGMFEGLRLPQWLSPTLSTDVVIDAILFSLESGRGGEIYMPAFANLAPLYMFAPQALRDITSWVAGSIDTMRTFKGRAYQNA</sequence>
<evidence type="ECO:0000313" key="4">
    <source>
        <dbReference type="EMBL" id="PIA17732.1"/>
    </source>
</evidence>
<dbReference type="PANTHER" id="PTHR24322:SF736">
    <property type="entry name" value="RETINOL DEHYDROGENASE 10"/>
    <property type="match status" value="1"/>
</dbReference>
<reference evidence="4 5" key="1">
    <citation type="journal article" date="2015" name="Genome Biol. Evol.">
        <title>Phylogenomic analyses indicate that early fungi evolved digesting cell walls of algal ancestors of land plants.</title>
        <authorList>
            <person name="Chang Y."/>
            <person name="Wang S."/>
            <person name="Sekimoto S."/>
            <person name="Aerts A.L."/>
            <person name="Choi C."/>
            <person name="Clum A."/>
            <person name="LaButti K.M."/>
            <person name="Lindquist E.A."/>
            <person name="Yee Ngan C."/>
            <person name="Ohm R.A."/>
            <person name="Salamov A.A."/>
            <person name="Grigoriev I.V."/>
            <person name="Spatafora J.W."/>
            <person name="Berbee M.L."/>
        </authorList>
    </citation>
    <scope>NUCLEOTIDE SEQUENCE [LARGE SCALE GENOMIC DNA]</scope>
    <source>
        <strain evidence="4 5">NRRL 1564</strain>
    </source>
</reference>
<name>A0A2G5BFH7_COERN</name>
<comment type="similarity">
    <text evidence="1 3">Belongs to the short-chain dehydrogenases/reductases (SDR) family.</text>
</comment>
<dbReference type="SUPFAM" id="SSF51735">
    <property type="entry name" value="NAD(P)-binding Rossmann-fold domains"/>
    <property type="match status" value="1"/>
</dbReference>
<keyword evidence="5" id="KW-1185">Reference proteome</keyword>
<dbReference type="Pfam" id="PF00106">
    <property type="entry name" value="adh_short"/>
    <property type="match status" value="1"/>
</dbReference>
<dbReference type="Proteomes" id="UP000242474">
    <property type="component" value="Unassembled WGS sequence"/>
</dbReference>
<dbReference type="STRING" id="763665.A0A2G5BFH7"/>
<keyword evidence="2" id="KW-0560">Oxidoreductase</keyword>
<dbReference type="AlphaFoldDB" id="A0A2G5BFH7"/>
<gene>
    <name evidence="4" type="ORF">COEREDRAFT_40346</name>
</gene>
<protein>
    <submittedName>
        <fullName evidence="4">NAD(P)-binding protein</fullName>
    </submittedName>
</protein>
<dbReference type="InterPro" id="IPR002347">
    <property type="entry name" value="SDR_fam"/>
</dbReference>
<dbReference type="OrthoDB" id="10253736at2759"/>
<dbReference type="EMBL" id="KZ303493">
    <property type="protein sequence ID" value="PIA17732.1"/>
    <property type="molecule type" value="Genomic_DNA"/>
</dbReference>
<dbReference type="GO" id="GO:0016616">
    <property type="term" value="F:oxidoreductase activity, acting on the CH-OH group of donors, NAD or NADP as acceptor"/>
    <property type="evidence" value="ECO:0007669"/>
    <property type="project" value="TreeGrafter"/>
</dbReference>
<dbReference type="PANTHER" id="PTHR24322">
    <property type="entry name" value="PKSB"/>
    <property type="match status" value="1"/>
</dbReference>
<dbReference type="PRINTS" id="PR00081">
    <property type="entry name" value="GDHRDH"/>
</dbReference>
<dbReference type="PRINTS" id="PR00080">
    <property type="entry name" value="SDRFAMILY"/>
</dbReference>
<organism evidence="4 5">
    <name type="scientific">Coemansia reversa (strain ATCC 12441 / NRRL 1564)</name>
    <dbReference type="NCBI Taxonomy" id="763665"/>
    <lineage>
        <taxon>Eukaryota</taxon>
        <taxon>Fungi</taxon>
        <taxon>Fungi incertae sedis</taxon>
        <taxon>Zoopagomycota</taxon>
        <taxon>Kickxellomycotina</taxon>
        <taxon>Kickxellomycetes</taxon>
        <taxon>Kickxellales</taxon>
        <taxon>Kickxellaceae</taxon>
        <taxon>Coemansia</taxon>
    </lineage>
</organism>
<evidence type="ECO:0000256" key="2">
    <source>
        <dbReference type="ARBA" id="ARBA00023002"/>
    </source>
</evidence>